<dbReference type="Pfam" id="PF13468">
    <property type="entry name" value="Glyoxalase_3"/>
    <property type="match status" value="1"/>
</dbReference>
<evidence type="ECO:0000259" key="1">
    <source>
        <dbReference type="Pfam" id="PF13468"/>
    </source>
</evidence>
<organism evidence="2 3">
    <name type="scientific">Staphylococcus saccharolyticus</name>
    <dbReference type="NCBI Taxonomy" id="33028"/>
    <lineage>
        <taxon>Bacteria</taxon>
        <taxon>Bacillati</taxon>
        <taxon>Bacillota</taxon>
        <taxon>Bacilli</taxon>
        <taxon>Bacillales</taxon>
        <taxon>Staphylococcaceae</taxon>
        <taxon>Staphylococcus</taxon>
    </lineage>
</organism>
<dbReference type="InterPro" id="IPR025870">
    <property type="entry name" value="Glyoxalase-like_dom"/>
</dbReference>
<dbReference type="Proteomes" id="UP000255425">
    <property type="component" value="Unassembled WGS sequence"/>
</dbReference>
<dbReference type="InterPro" id="IPR029068">
    <property type="entry name" value="Glyas_Bleomycin-R_OHBP_Dase"/>
</dbReference>
<dbReference type="PANTHER" id="PTHR40265:SF1">
    <property type="entry name" value="GLYOXALASE-LIKE DOMAIN-CONTAINING PROTEIN"/>
    <property type="match status" value="1"/>
</dbReference>
<dbReference type="AlphaFoldDB" id="A0A380H285"/>
<feature type="domain" description="Glyoxalase-like" evidence="1">
    <location>
        <begin position="4"/>
        <end position="74"/>
    </location>
</feature>
<accession>A0A380H285</accession>
<evidence type="ECO:0000313" key="3">
    <source>
        <dbReference type="Proteomes" id="UP000255425"/>
    </source>
</evidence>
<dbReference type="Gene3D" id="3.10.180.10">
    <property type="entry name" value="2,3-Dihydroxybiphenyl 1,2-Dioxygenase, domain 1"/>
    <property type="match status" value="1"/>
</dbReference>
<protein>
    <submittedName>
        <fullName evidence="2">Glyoxalase-like domain protein</fullName>
    </submittedName>
</protein>
<dbReference type="PANTHER" id="PTHR40265">
    <property type="entry name" value="BLL2707 PROTEIN"/>
    <property type="match status" value="1"/>
</dbReference>
<dbReference type="EMBL" id="UHDZ01000001">
    <property type="protein sequence ID" value="SUM69377.1"/>
    <property type="molecule type" value="Genomic_DNA"/>
</dbReference>
<proteinExistence type="predicted"/>
<evidence type="ECO:0000313" key="2">
    <source>
        <dbReference type="EMBL" id="SUM69377.1"/>
    </source>
</evidence>
<keyword evidence="3" id="KW-1185">Reference proteome</keyword>
<reference evidence="2 3" key="1">
    <citation type="submission" date="2018-06" db="EMBL/GenBank/DDBJ databases">
        <authorList>
            <consortium name="Pathogen Informatics"/>
            <person name="Doyle S."/>
        </authorList>
    </citation>
    <scope>NUCLEOTIDE SEQUENCE [LARGE SCALE GENOMIC DNA]</scope>
    <source>
        <strain evidence="2 3">NCTC11807</strain>
    </source>
</reference>
<name>A0A380H285_9STAP</name>
<dbReference type="Gene3D" id="2.60.40.4320">
    <property type="match status" value="1"/>
</dbReference>
<gene>
    <name evidence="2" type="ORF">NCTC11807_00821</name>
</gene>
<sequence length="138" mass="16687">MDRENKRGDKLSWQLLYIADPDYMVKPPFFIQWNDSDEYREEQFKKFYQLTFTIETVIISSEKRRDTVENWKKWYDMKEISQTDGYTDLTLANDDTCFRIEDGKESDYQSIILKDSQTTAPYSVYIRGAKYRFEPNYS</sequence>